<name>A0ABU4TNM3_9PSEU</name>
<organism evidence="1 2">
    <name type="scientific">Lentzea kristufekii</name>
    <dbReference type="NCBI Taxonomy" id="3095430"/>
    <lineage>
        <taxon>Bacteria</taxon>
        <taxon>Bacillati</taxon>
        <taxon>Actinomycetota</taxon>
        <taxon>Actinomycetes</taxon>
        <taxon>Pseudonocardiales</taxon>
        <taxon>Pseudonocardiaceae</taxon>
        <taxon>Lentzea</taxon>
    </lineage>
</organism>
<dbReference type="EMBL" id="JAXAVV010000004">
    <property type="protein sequence ID" value="MDX8049884.1"/>
    <property type="molecule type" value="Genomic_DNA"/>
</dbReference>
<comment type="caution">
    <text evidence="1">The sequence shown here is derived from an EMBL/GenBank/DDBJ whole genome shotgun (WGS) entry which is preliminary data.</text>
</comment>
<evidence type="ECO:0000313" key="1">
    <source>
        <dbReference type="EMBL" id="MDX8049884.1"/>
    </source>
</evidence>
<sequence>MTPTTTRRTRTWPFHLAALALLTAGLLVPHALLVAAGLLLAGSVALRPRAGR</sequence>
<gene>
    <name evidence="1" type="ORF">SK571_10870</name>
</gene>
<evidence type="ECO:0000313" key="2">
    <source>
        <dbReference type="Proteomes" id="UP001271792"/>
    </source>
</evidence>
<keyword evidence="2" id="KW-1185">Reference proteome</keyword>
<dbReference type="Proteomes" id="UP001271792">
    <property type="component" value="Unassembled WGS sequence"/>
</dbReference>
<dbReference type="RefSeq" id="WP_319983902.1">
    <property type="nucleotide sequence ID" value="NZ_JAXAVV010000004.1"/>
</dbReference>
<protein>
    <submittedName>
        <fullName evidence="1">Uncharacterized protein</fullName>
    </submittedName>
</protein>
<accession>A0ABU4TNM3</accession>
<reference evidence="1 2" key="1">
    <citation type="submission" date="2023-11" db="EMBL/GenBank/DDBJ databases">
        <title>Lentzea sokolovensis, sp. nov., Lentzea kristufkii, sp. nov., and Lentzea miocenensis, sp. nov., rare actinobacteria from Sokolov Coal Basin, Miocene lacustrine sediment, Czech Republic.</title>
        <authorList>
            <person name="Lara A."/>
            <person name="Kotroba L."/>
            <person name="Nouioui I."/>
            <person name="Neumann-Schaal M."/>
            <person name="Mast Y."/>
            <person name="Chronakova A."/>
        </authorList>
    </citation>
    <scope>NUCLEOTIDE SEQUENCE [LARGE SCALE GENOMIC DNA]</scope>
    <source>
        <strain evidence="1 2">BCCO 10_0798</strain>
    </source>
</reference>
<proteinExistence type="predicted"/>